<keyword evidence="5" id="KW-0472">Membrane</keyword>
<feature type="transmembrane region" description="Helical" evidence="5">
    <location>
        <begin position="12"/>
        <end position="30"/>
    </location>
</feature>
<dbReference type="OrthoDB" id="9768185at2"/>
<keyword evidence="2" id="KW-0813">Transport</keyword>
<dbReference type="Gene3D" id="2.40.420.20">
    <property type="match status" value="1"/>
</dbReference>
<dbReference type="AlphaFoldDB" id="A0A1I1LZS7"/>
<dbReference type="Pfam" id="PF25975">
    <property type="entry name" value="CzcB_C"/>
    <property type="match status" value="1"/>
</dbReference>
<feature type="domain" description="CzcB-like barrel-sandwich hybrid" evidence="8">
    <location>
        <begin position="127"/>
        <end position="270"/>
    </location>
</feature>
<evidence type="ECO:0000259" key="7">
    <source>
        <dbReference type="Pfam" id="PF25954"/>
    </source>
</evidence>
<dbReference type="PANTHER" id="PTHR30097">
    <property type="entry name" value="CATION EFFLUX SYSTEM PROTEIN CUSB"/>
    <property type="match status" value="1"/>
</dbReference>
<feature type="region of interest" description="Disordered" evidence="4">
    <location>
        <begin position="37"/>
        <end position="81"/>
    </location>
</feature>
<feature type="domain" description="CzcB-like alpha-helical hairpin" evidence="6">
    <location>
        <begin position="166"/>
        <end position="225"/>
    </location>
</feature>
<dbReference type="Pfam" id="PF25954">
    <property type="entry name" value="Beta-barrel_RND_2"/>
    <property type="match status" value="1"/>
</dbReference>
<dbReference type="GO" id="GO:0022857">
    <property type="term" value="F:transmembrane transporter activity"/>
    <property type="evidence" value="ECO:0007669"/>
    <property type="project" value="InterPro"/>
</dbReference>
<keyword evidence="5" id="KW-1133">Transmembrane helix</keyword>
<feature type="domain" description="CusB-like beta-barrel" evidence="7">
    <location>
        <begin position="273"/>
        <end position="347"/>
    </location>
</feature>
<dbReference type="InterPro" id="IPR051909">
    <property type="entry name" value="MFP_Cation_Efflux"/>
</dbReference>
<dbReference type="GO" id="GO:0046914">
    <property type="term" value="F:transition metal ion binding"/>
    <property type="evidence" value="ECO:0007669"/>
    <property type="project" value="TreeGrafter"/>
</dbReference>
<gene>
    <name evidence="10" type="ORF">SAMN05216204_11010</name>
</gene>
<keyword evidence="11" id="KW-1185">Reference proteome</keyword>
<dbReference type="InterPro" id="IPR058647">
    <property type="entry name" value="BSH_CzcB-like"/>
</dbReference>
<evidence type="ECO:0000259" key="8">
    <source>
        <dbReference type="Pfam" id="PF25973"/>
    </source>
</evidence>
<comment type="similarity">
    <text evidence="1">Belongs to the membrane fusion protein (MFP) (TC 8.A.1) family.</text>
</comment>
<evidence type="ECO:0000256" key="4">
    <source>
        <dbReference type="SAM" id="MobiDB-lite"/>
    </source>
</evidence>
<evidence type="ECO:0000256" key="2">
    <source>
        <dbReference type="ARBA" id="ARBA00022448"/>
    </source>
</evidence>
<dbReference type="Gene3D" id="2.40.30.170">
    <property type="match status" value="1"/>
</dbReference>
<dbReference type="FunFam" id="2.40.30.170:FF:000010">
    <property type="entry name" value="Efflux RND transporter periplasmic adaptor subunit"/>
    <property type="match status" value="1"/>
</dbReference>
<dbReference type="Proteomes" id="UP000198639">
    <property type="component" value="Unassembled WGS sequence"/>
</dbReference>
<dbReference type="PANTHER" id="PTHR30097:SF4">
    <property type="entry name" value="SLR6042 PROTEIN"/>
    <property type="match status" value="1"/>
</dbReference>
<dbReference type="RefSeq" id="WP_091874537.1">
    <property type="nucleotide sequence ID" value="NZ_FOLD01000010.1"/>
</dbReference>
<dbReference type="InterPro" id="IPR058649">
    <property type="entry name" value="CzcB_C"/>
</dbReference>
<keyword evidence="5" id="KW-0812">Transmembrane</keyword>
<evidence type="ECO:0000256" key="3">
    <source>
        <dbReference type="SAM" id="Coils"/>
    </source>
</evidence>
<name>A0A1I1LZS7_9BURK</name>
<dbReference type="InterPro" id="IPR058792">
    <property type="entry name" value="Beta-barrel_RND_2"/>
</dbReference>
<evidence type="ECO:0000256" key="5">
    <source>
        <dbReference type="SAM" id="Phobius"/>
    </source>
</evidence>
<dbReference type="NCBIfam" id="TIGR01730">
    <property type="entry name" value="RND_mfp"/>
    <property type="match status" value="1"/>
</dbReference>
<dbReference type="InterPro" id="IPR006143">
    <property type="entry name" value="RND_pump_MFP"/>
</dbReference>
<dbReference type="SUPFAM" id="SSF111369">
    <property type="entry name" value="HlyD-like secretion proteins"/>
    <property type="match status" value="1"/>
</dbReference>
<dbReference type="GO" id="GO:0015679">
    <property type="term" value="P:plasma membrane copper ion transport"/>
    <property type="evidence" value="ECO:0007669"/>
    <property type="project" value="TreeGrafter"/>
</dbReference>
<dbReference type="Pfam" id="PF25973">
    <property type="entry name" value="BSH_CzcB"/>
    <property type="match status" value="1"/>
</dbReference>
<dbReference type="GO" id="GO:0060003">
    <property type="term" value="P:copper ion export"/>
    <property type="evidence" value="ECO:0007669"/>
    <property type="project" value="TreeGrafter"/>
</dbReference>
<dbReference type="GO" id="GO:0030288">
    <property type="term" value="C:outer membrane-bounded periplasmic space"/>
    <property type="evidence" value="ECO:0007669"/>
    <property type="project" value="TreeGrafter"/>
</dbReference>
<organism evidence="10 11">
    <name type="scientific">Massilia yuzhufengensis</name>
    <dbReference type="NCBI Taxonomy" id="1164594"/>
    <lineage>
        <taxon>Bacteria</taxon>
        <taxon>Pseudomonadati</taxon>
        <taxon>Pseudomonadota</taxon>
        <taxon>Betaproteobacteria</taxon>
        <taxon>Burkholderiales</taxon>
        <taxon>Oxalobacteraceae</taxon>
        <taxon>Telluria group</taxon>
        <taxon>Massilia</taxon>
    </lineage>
</organism>
<reference evidence="11" key="1">
    <citation type="submission" date="2016-10" db="EMBL/GenBank/DDBJ databases">
        <authorList>
            <person name="Varghese N."/>
            <person name="Submissions S."/>
        </authorList>
    </citation>
    <scope>NUCLEOTIDE SEQUENCE [LARGE SCALE GENOMIC DNA]</scope>
    <source>
        <strain evidence="11">CGMCC 1.12041</strain>
    </source>
</reference>
<sequence length="427" mass="44895">MKFNIDKKSAFSILTVVAVGIVLALAILFWKKDASSGEGEAEHAEETREKTAAKGGHAEGEKETHGEGKEEAHGEGKEEGHADAAPGLIKMTPQQIQSAGIVTARAGAASVDTAVTLPGEVNFNEDRTAHVVPRVAGVVESVSAALGQDVRKGQALAEIASPELAELRSAVLAADKRLGLARVTYEREKKLWEDKISAQQDYLQAEQQYREAQIEAQSARSKLTALGAGLGSDALNRYVLRAPFNAVVVEKHLAQGEAVKEDANAFVLSDLSKVWVRIAVSPKDLGTIRVGQSVTIRSPAGGEAVNGKVSYMGNLLGEQTRTATARVVVDNPGLAWRPGLFVNVSVVRGKKEAAVTVQADGVQTIEGKTVVFVKAAQGFQAQPVTLGASDGKVVEIVQGLTAGAEYVATGSFVVKAEQGKGSAEHAH</sequence>
<evidence type="ECO:0000313" key="10">
    <source>
        <dbReference type="EMBL" id="SFC76458.1"/>
    </source>
</evidence>
<dbReference type="GO" id="GO:0016020">
    <property type="term" value="C:membrane"/>
    <property type="evidence" value="ECO:0007669"/>
    <property type="project" value="InterPro"/>
</dbReference>
<evidence type="ECO:0000259" key="6">
    <source>
        <dbReference type="Pfam" id="PF25893"/>
    </source>
</evidence>
<dbReference type="EMBL" id="FOLD01000010">
    <property type="protein sequence ID" value="SFC76458.1"/>
    <property type="molecule type" value="Genomic_DNA"/>
</dbReference>
<dbReference type="STRING" id="1164594.SAMN05216204_11010"/>
<dbReference type="InterPro" id="IPR058648">
    <property type="entry name" value="HH_CzcB-like"/>
</dbReference>
<feature type="coiled-coil region" evidence="3">
    <location>
        <begin position="195"/>
        <end position="222"/>
    </location>
</feature>
<proteinExistence type="inferred from homology"/>
<accession>A0A1I1LZS7</accession>
<evidence type="ECO:0000259" key="9">
    <source>
        <dbReference type="Pfam" id="PF25975"/>
    </source>
</evidence>
<evidence type="ECO:0000256" key="1">
    <source>
        <dbReference type="ARBA" id="ARBA00009477"/>
    </source>
</evidence>
<protein>
    <submittedName>
        <fullName evidence="10">Membrane fusion protein, cobalt-zinc-cadmium efflux system</fullName>
    </submittedName>
</protein>
<keyword evidence="3" id="KW-0175">Coiled coil</keyword>
<dbReference type="Gene3D" id="1.10.287.470">
    <property type="entry name" value="Helix hairpin bin"/>
    <property type="match status" value="1"/>
</dbReference>
<feature type="domain" description="CzcB-like C-terminal circularly permuted SH3-like" evidence="9">
    <location>
        <begin position="355"/>
        <end position="415"/>
    </location>
</feature>
<dbReference type="Pfam" id="PF25893">
    <property type="entry name" value="HH_CzcB"/>
    <property type="match status" value="1"/>
</dbReference>
<evidence type="ECO:0000313" key="11">
    <source>
        <dbReference type="Proteomes" id="UP000198639"/>
    </source>
</evidence>